<feature type="transmembrane region" description="Helical" evidence="2">
    <location>
        <begin position="142"/>
        <end position="160"/>
    </location>
</feature>
<reference evidence="4 5" key="1">
    <citation type="submission" date="2023-07" db="EMBL/GenBank/DDBJ databases">
        <title>Sequencing the genomes of 1000 actinobacteria strains.</title>
        <authorList>
            <person name="Klenk H.-P."/>
        </authorList>
    </citation>
    <scope>NUCLEOTIDE SEQUENCE [LARGE SCALE GENOMIC DNA]</scope>
    <source>
        <strain evidence="4 5">DSM 20167</strain>
    </source>
</reference>
<dbReference type="InterPro" id="IPR021878">
    <property type="entry name" value="TgpA_N"/>
</dbReference>
<dbReference type="Proteomes" id="UP001183817">
    <property type="component" value="Unassembled WGS sequence"/>
</dbReference>
<dbReference type="Gene3D" id="3.10.620.30">
    <property type="match status" value="1"/>
</dbReference>
<dbReference type="Pfam" id="PF13559">
    <property type="entry name" value="DUF4129"/>
    <property type="match status" value="1"/>
</dbReference>
<organism evidence="4 5">
    <name type="scientific">Paeniglutamicibacter sulfureus</name>
    <dbReference type="NCBI Taxonomy" id="43666"/>
    <lineage>
        <taxon>Bacteria</taxon>
        <taxon>Bacillati</taxon>
        <taxon>Actinomycetota</taxon>
        <taxon>Actinomycetes</taxon>
        <taxon>Micrococcales</taxon>
        <taxon>Micrococcaceae</taxon>
        <taxon>Paeniglutamicibacter</taxon>
    </lineage>
</organism>
<dbReference type="Pfam" id="PF01841">
    <property type="entry name" value="Transglut_core"/>
    <property type="match status" value="1"/>
</dbReference>
<evidence type="ECO:0000256" key="1">
    <source>
        <dbReference type="SAM" id="MobiDB-lite"/>
    </source>
</evidence>
<accession>A0ABU2BFW0</accession>
<dbReference type="Pfam" id="PF11992">
    <property type="entry name" value="TgpA_N"/>
    <property type="match status" value="1"/>
</dbReference>
<dbReference type="InterPro" id="IPR002931">
    <property type="entry name" value="Transglutaminase-like"/>
</dbReference>
<protein>
    <submittedName>
        <fullName evidence="4">Transglutaminase-like putative cysteine protease</fullName>
    </submittedName>
</protein>
<dbReference type="PANTHER" id="PTHR42736:SF1">
    <property type="entry name" value="PROTEIN-GLUTAMINE GAMMA-GLUTAMYLTRANSFERASE"/>
    <property type="match status" value="1"/>
</dbReference>
<keyword evidence="2" id="KW-0812">Transmembrane</keyword>
<feature type="transmembrane region" description="Helical" evidence="2">
    <location>
        <begin position="88"/>
        <end position="111"/>
    </location>
</feature>
<feature type="domain" description="Transglutaminase-like" evidence="3">
    <location>
        <begin position="516"/>
        <end position="596"/>
    </location>
</feature>
<feature type="transmembrane region" description="Helical" evidence="2">
    <location>
        <begin position="656"/>
        <end position="674"/>
    </location>
</feature>
<evidence type="ECO:0000259" key="3">
    <source>
        <dbReference type="SMART" id="SM00460"/>
    </source>
</evidence>
<keyword evidence="2" id="KW-0472">Membrane</keyword>
<evidence type="ECO:0000313" key="4">
    <source>
        <dbReference type="EMBL" id="MDR7357515.1"/>
    </source>
</evidence>
<evidence type="ECO:0000256" key="2">
    <source>
        <dbReference type="SAM" id="Phobius"/>
    </source>
</evidence>
<gene>
    <name evidence="4" type="ORF">J2S64_001206</name>
</gene>
<dbReference type="RefSeq" id="WP_310289018.1">
    <property type="nucleotide sequence ID" value="NZ_BAAAWO010000001.1"/>
</dbReference>
<name>A0ABU2BFW0_9MICC</name>
<feature type="transmembrane region" description="Helical" evidence="2">
    <location>
        <begin position="193"/>
        <end position="213"/>
    </location>
</feature>
<dbReference type="EMBL" id="JAVDYI010000001">
    <property type="protein sequence ID" value="MDR7357515.1"/>
    <property type="molecule type" value="Genomic_DNA"/>
</dbReference>
<keyword evidence="5" id="KW-1185">Reference proteome</keyword>
<comment type="caution">
    <text evidence="4">The sequence shown here is derived from an EMBL/GenBank/DDBJ whole genome shotgun (WGS) entry which is preliminary data.</text>
</comment>
<dbReference type="SUPFAM" id="SSF54001">
    <property type="entry name" value="Cysteine proteinases"/>
    <property type="match status" value="1"/>
</dbReference>
<feature type="transmembrane region" description="Helical" evidence="2">
    <location>
        <begin position="247"/>
        <end position="269"/>
    </location>
</feature>
<feature type="transmembrane region" description="Helical" evidence="2">
    <location>
        <begin position="28"/>
        <end position="49"/>
    </location>
</feature>
<dbReference type="InterPro" id="IPR038765">
    <property type="entry name" value="Papain-like_cys_pep_sf"/>
</dbReference>
<dbReference type="SMART" id="SM00460">
    <property type="entry name" value="TGc"/>
    <property type="match status" value="1"/>
</dbReference>
<evidence type="ECO:0000313" key="5">
    <source>
        <dbReference type="Proteomes" id="UP001183817"/>
    </source>
</evidence>
<feature type="region of interest" description="Disordered" evidence="1">
    <location>
        <begin position="1"/>
        <end position="23"/>
    </location>
</feature>
<dbReference type="InterPro" id="IPR025403">
    <property type="entry name" value="TgpA-like_C"/>
</dbReference>
<dbReference type="InterPro" id="IPR052901">
    <property type="entry name" value="Bact_TGase-like"/>
</dbReference>
<sequence length="813" mass="84827">MSTATLPRTDTPPPGSPRQAPDAAVSGIPAAAFAALATLTAMLGATASLHGVISGWGWMLQVFVVVTCIVVAANLVRCLSPRRYLGTLAGAVVAVLALTFLFFSNTAWLGVVPTGATYRALLKVWAMANEQMGSQVPPVETTGVIVFSICVWASAVALAVDALAFELRAAALAGIPLALLLSIASLFEPHGAGIMTVALTAVGYLLVLAASRWQSDTGSGRRRALELAGPHEAAGGHTSPGPQARGALLQGAALLAGALVALLVLPAAIPGFSKGMLTEGSRPSWGRIATNIDPMIALGNDLRNRSSGTVLRYFTDADSPTYLRTSVIGQLTADRWLPDPEASRVPATENLVTRAFPRAFESARPAYTRVITDRYRGAWMPLPGNAITLNGLGGNWGWSPDTGTLLAAEGQPPAAADYSVMSVNPQISAQMLAELSSSIPRGFFAEVDPQYLQLPEDVPGSLAEATEAAVGDVASDPYEQAVAIQDYLRSAAFRYSEQTPVEDGYDGSGMDVIDAFLQEKAGYCVHFASTMALMARELGIPSRLVTGYAPGTPTGESIAGQNGSELDEFTVSSRNAHAWPELYFPGAGWVAFEPTPGRGIPPDYAPALPAPDVDPTLNPTAPNASNSASASSAEASSEAAEAARGSGPGAGSPTSGLAGILLVVLLAGAAPWLVRRIQRSRRIARMALHGRADIRHGKETGPAAAWSELVALGLDFSWPMRLDESAGDYSRRLARSFPAAAESLNALAGAYERQRYARPGDEEDPAALEAALGEVRQALAASMGVGERLGRSLWPRSLFAPRPLGASGYASAR</sequence>
<dbReference type="PANTHER" id="PTHR42736">
    <property type="entry name" value="PROTEIN-GLUTAMINE GAMMA-GLUTAMYLTRANSFERASE"/>
    <property type="match status" value="1"/>
</dbReference>
<feature type="region of interest" description="Disordered" evidence="1">
    <location>
        <begin position="601"/>
        <end position="651"/>
    </location>
</feature>
<feature type="transmembrane region" description="Helical" evidence="2">
    <location>
        <begin position="167"/>
        <end position="187"/>
    </location>
</feature>
<proteinExistence type="predicted"/>
<keyword evidence="2" id="KW-1133">Transmembrane helix</keyword>
<feature type="transmembrane region" description="Helical" evidence="2">
    <location>
        <begin position="55"/>
        <end position="76"/>
    </location>
</feature>